<dbReference type="InterPro" id="IPR050952">
    <property type="entry name" value="TRIM-NHL_E3_ligases"/>
</dbReference>
<accession>A0A518DTN3</accession>
<dbReference type="PROSITE" id="PS51318">
    <property type="entry name" value="TAT"/>
    <property type="match status" value="1"/>
</dbReference>
<protein>
    <submittedName>
        <fullName evidence="1">NHL repeat protein</fullName>
    </submittedName>
</protein>
<keyword evidence="2" id="KW-1185">Reference proteome</keyword>
<dbReference type="AlphaFoldDB" id="A0A518DTN3"/>
<dbReference type="GO" id="GO:0008270">
    <property type="term" value="F:zinc ion binding"/>
    <property type="evidence" value="ECO:0007669"/>
    <property type="project" value="UniProtKB-KW"/>
</dbReference>
<evidence type="ECO:0000313" key="2">
    <source>
        <dbReference type="Proteomes" id="UP000317648"/>
    </source>
</evidence>
<organism evidence="1 2">
    <name type="scientific">Lignipirellula cremea</name>
    <dbReference type="NCBI Taxonomy" id="2528010"/>
    <lineage>
        <taxon>Bacteria</taxon>
        <taxon>Pseudomonadati</taxon>
        <taxon>Planctomycetota</taxon>
        <taxon>Planctomycetia</taxon>
        <taxon>Pirellulales</taxon>
        <taxon>Pirellulaceae</taxon>
        <taxon>Lignipirellula</taxon>
    </lineage>
</organism>
<dbReference type="EMBL" id="CP036433">
    <property type="protein sequence ID" value="QDU95193.1"/>
    <property type="molecule type" value="Genomic_DNA"/>
</dbReference>
<dbReference type="KEGG" id="lcre:Pla8534_30060"/>
<proteinExistence type="predicted"/>
<name>A0A518DTN3_9BACT</name>
<dbReference type="Proteomes" id="UP000317648">
    <property type="component" value="Chromosome"/>
</dbReference>
<dbReference type="Gene3D" id="2.120.10.30">
    <property type="entry name" value="TolB, C-terminal domain"/>
    <property type="match status" value="1"/>
</dbReference>
<dbReference type="RefSeq" id="WP_145053959.1">
    <property type="nucleotide sequence ID" value="NZ_CP036433.1"/>
</dbReference>
<dbReference type="PANTHER" id="PTHR24104:SF25">
    <property type="entry name" value="PROTEIN LIN-41"/>
    <property type="match status" value="1"/>
</dbReference>
<dbReference type="PANTHER" id="PTHR24104">
    <property type="entry name" value="E3 UBIQUITIN-PROTEIN LIGASE NHLRC1-RELATED"/>
    <property type="match status" value="1"/>
</dbReference>
<dbReference type="OrthoDB" id="9799230at2"/>
<dbReference type="InterPro" id="IPR011042">
    <property type="entry name" value="6-blade_b-propeller_TolB-like"/>
</dbReference>
<dbReference type="SUPFAM" id="SSF63829">
    <property type="entry name" value="Calcium-dependent phosphotriesterase"/>
    <property type="match status" value="1"/>
</dbReference>
<gene>
    <name evidence="1" type="ORF">Pla8534_30060</name>
</gene>
<dbReference type="InterPro" id="IPR006311">
    <property type="entry name" value="TAT_signal"/>
</dbReference>
<sequence length="361" mass="40414">MKPRPAASLTRREFVGAGLAGAAVLAGPSILTASKTDSQVILGEGDYRYQVHHDWPELPSPYTWQTTHNVAVDKSGNLYVIHEGKAELKDHPSIFVFDPQGKFVRAFGNEFQGGGHGIEVREEGNEEFLYVCAYQQVKSFAKLTLKGETVWRQFAPMESGVYAEGENTNPQKVWGRDRFLPTNFAFLSDGGFLLADGYGSYFIHRFDKDAKWVSCFGGPGDGKGKFNTPHGVWIDRRPGREELVVVCDRAHHTLQYLTLDGEHRETLTGFGLPANVDTYENLLVAPELHARVTLLNEKNEVVAQLGDDVKRVTGEKGIRNDRSRWQDGRFVHPHDACFGHNGDIFIAEWVSTGRITKLRRV</sequence>
<evidence type="ECO:0000313" key="1">
    <source>
        <dbReference type="EMBL" id="QDU95193.1"/>
    </source>
</evidence>
<reference evidence="1 2" key="1">
    <citation type="submission" date="2019-02" db="EMBL/GenBank/DDBJ databases">
        <title>Deep-cultivation of Planctomycetes and their phenomic and genomic characterization uncovers novel biology.</title>
        <authorList>
            <person name="Wiegand S."/>
            <person name="Jogler M."/>
            <person name="Boedeker C."/>
            <person name="Pinto D."/>
            <person name="Vollmers J."/>
            <person name="Rivas-Marin E."/>
            <person name="Kohn T."/>
            <person name="Peeters S.H."/>
            <person name="Heuer A."/>
            <person name="Rast P."/>
            <person name="Oberbeckmann S."/>
            <person name="Bunk B."/>
            <person name="Jeske O."/>
            <person name="Meyerdierks A."/>
            <person name="Storesund J.E."/>
            <person name="Kallscheuer N."/>
            <person name="Luecker S."/>
            <person name="Lage O.M."/>
            <person name="Pohl T."/>
            <person name="Merkel B.J."/>
            <person name="Hornburger P."/>
            <person name="Mueller R.-W."/>
            <person name="Bruemmer F."/>
            <person name="Labrenz M."/>
            <person name="Spormann A.M."/>
            <person name="Op den Camp H."/>
            <person name="Overmann J."/>
            <person name="Amann R."/>
            <person name="Jetten M.S.M."/>
            <person name="Mascher T."/>
            <person name="Medema M.H."/>
            <person name="Devos D.P."/>
            <person name="Kaster A.-K."/>
            <person name="Ovreas L."/>
            <person name="Rohde M."/>
            <person name="Galperin M.Y."/>
            <person name="Jogler C."/>
        </authorList>
    </citation>
    <scope>NUCLEOTIDE SEQUENCE [LARGE SCALE GENOMIC DNA]</scope>
    <source>
        <strain evidence="1 2">Pla85_3_4</strain>
    </source>
</reference>